<evidence type="ECO:0000256" key="6">
    <source>
        <dbReference type="ARBA" id="ARBA00023141"/>
    </source>
</evidence>
<feature type="binding site" evidence="9">
    <location>
        <position position="80"/>
    </location>
    <ligand>
        <name>anthranilate</name>
        <dbReference type="ChEBI" id="CHEBI:16567"/>
        <label>1</label>
    </ligand>
</feature>
<feature type="binding site" evidence="9">
    <location>
        <position position="226"/>
    </location>
    <ligand>
        <name>Mg(2+)</name>
        <dbReference type="ChEBI" id="CHEBI:18420"/>
        <label>2</label>
    </ligand>
</feature>
<evidence type="ECO:0000313" key="12">
    <source>
        <dbReference type="EMBL" id="PNR98514.1"/>
    </source>
</evidence>
<dbReference type="InterPro" id="IPR035902">
    <property type="entry name" value="Nuc_phospho_transferase"/>
</dbReference>
<dbReference type="InterPro" id="IPR005940">
    <property type="entry name" value="Anthranilate_Pribosyl_Tfrase"/>
</dbReference>
<evidence type="ECO:0000259" key="11">
    <source>
        <dbReference type="Pfam" id="PF02885"/>
    </source>
</evidence>
<evidence type="ECO:0000256" key="8">
    <source>
        <dbReference type="ARBA" id="ARBA00061188"/>
    </source>
</evidence>
<dbReference type="PANTHER" id="PTHR43285">
    <property type="entry name" value="ANTHRANILATE PHOSPHORIBOSYLTRANSFERASE"/>
    <property type="match status" value="1"/>
</dbReference>
<dbReference type="SUPFAM" id="SSF47648">
    <property type="entry name" value="Nucleoside phosphorylase/phosphoribosyltransferase N-terminal domain"/>
    <property type="match status" value="1"/>
</dbReference>
<dbReference type="RefSeq" id="WP_103066074.1">
    <property type="nucleotide sequence ID" value="NZ_AZRL01000002.1"/>
</dbReference>
<organism evidence="12 13">
    <name type="scientific">Petrotoga olearia DSM 13574</name>
    <dbReference type="NCBI Taxonomy" id="1122955"/>
    <lineage>
        <taxon>Bacteria</taxon>
        <taxon>Thermotogati</taxon>
        <taxon>Thermotogota</taxon>
        <taxon>Thermotogae</taxon>
        <taxon>Petrotogales</taxon>
        <taxon>Petrotogaceae</taxon>
        <taxon>Petrotoga</taxon>
    </lineage>
</organism>
<feature type="binding site" evidence="9">
    <location>
        <position position="226"/>
    </location>
    <ligand>
        <name>Mg(2+)</name>
        <dbReference type="ChEBI" id="CHEBI:18420"/>
        <label>1</label>
    </ligand>
</feature>
<feature type="binding site" evidence="9">
    <location>
        <position position="111"/>
    </location>
    <ligand>
        <name>anthranilate</name>
        <dbReference type="ChEBI" id="CHEBI:16567"/>
        <label>1</label>
    </ligand>
</feature>
<keyword evidence="2 9" id="KW-0028">Amino-acid biosynthesis</keyword>
<comment type="caution">
    <text evidence="12">The sequence shown here is derived from an EMBL/GenBank/DDBJ whole genome shotgun (WGS) entry which is preliminary data.</text>
</comment>
<dbReference type="HAMAP" id="MF_00211">
    <property type="entry name" value="TrpD"/>
    <property type="match status" value="1"/>
</dbReference>
<keyword evidence="3 9" id="KW-0328">Glycosyltransferase</keyword>
<dbReference type="GO" id="GO:0000287">
    <property type="term" value="F:magnesium ion binding"/>
    <property type="evidence" value="ECO:0007669"/>
    <property type="project" value="UniProtKB-UniRule"/>
</dbReference>
<feature type="domain" description="Glycosyl transferase family 3 N-terminal" evidence="11">
    <location>
        <begin position="5"/>
        <end position="65"/>
    </location>
</feature>
<keyword evidence="5 9" id="KW-0822">Tryptophan biosynthesis</keyword>
<proteinExistence type="inferred from homology"/>
<dbReference type="EC" id="2.4.2.18" evidence="9"/>
<dbReference type="Gene3D" id="3.40.1030.10">
    <property type="entry name" value="Nucleoside phosphorylase/phosphoribosyltransferase catalytic domain"/>
    <property type="match status" value="1"/>
</dbReference>
<dbReference type="Pfam" id="PF00591">
    <property type="entry name" value="Glycos_transf_3"/>
    <property type="match status" value="1"/>
</dbReference>
<reference evidence="12 13" key="1">
    <citation type="submission" date="2013-12" db="EMBL/GenBank/DDBJ databases">
        <title>Comparative genomics of Petrotoga isolates.</title>
        <authorList>
            <person name="Nesbo C.L."/>
            <person name="Charchuk R."/>
            <person name="Chow K."/>
        </authorList>
    </citation>
    <scope>NUCLEOTIDE SEQUENCE [LARGE SCALE GENOMIC DNA]</scope>
    <source>
        <strain evidence="12 13">DSM 13574</strain>
    </source>
</reference>
<comment type="caution">
    <text evidence="9">Lacks conserved residue(s) required for the propagation of feature annotation.</text>
</comment>
<comment type="similarity">
    <text evidence="8">In the C-terminal section; belongs to the anthranilate phosphoribosyltransferase family.</text>
</comment>
<feature type="binding site" evidence="9">
    <location>
        <begin position="108"/>
        <end position="116"/>
    </location>
    <ligand>
        <name>5-phospho-alpha-D-ribose 1-diphosphate</name>
        <dbReference type="ChEBI" id="CHEBI:58017"/>
    </ligand>
</feature>
<comment type="function">
    <text evidence="9">Catalyzes the transfer of the phosphoribosyl group of 5-phosphorylribose-1-pyrophosphate (PRPP) to anthranilate to yield N-(5'-phosphoribosyl)-anthranilate (PRA).</text>
</comment>
<evidence type="ECO:0000313" key="13">
    <source>
        <dbReference type="Proteomes" id="UP000236434"/>
    </source>
</evidence>
<dbReference type="GO" id="GO:0005829">
    <property type="term" value="C:cytosol"/>
    <property type="evidence" value="ECO:0007669"/>
    <property type="project" value="TreeGrafter"/>
</dbReference>
<feature type="binding site" evidence="9">
    <location>
        <position position="80"/>
    </location>
    <ligand>
        <name>5-phospho-alpha-D-ribose 1-diphosphate</name>
        <dbReference type="ChEBI" id="CHEBI:58017"/>
    </ligand>
</feature>
<feature type="binding site" evidence="9">
    <location>
        <position position="166"/>
    </location>
    <ligand>
        <name>anthranilate</name>
        <dbReference type="ChEBI" id="CHEBI:16567"/>
        <label>2</label>
    </ligand>
</feature>
<comment type="cofactor">
    <cofactor evidence="9">
        <name>Mg(2+)</name>
        <dbReference type="ChEBI" id="CHEBI:18420"/>
    </cofactor>
    <text evidence="9">Binds 2 magnesium ions per monomer.</text>
</comment>
<protein>
    <recommendedName>
        <fullName evidence="9">Anthranilate phosphoribosyltransferase</fullName>
        <ecNumber evidence="9">2.4.2.18</ecNumber>
    </recommendedName>
</protein>
<dbReference type="InterPro" id="IPR017459">
    <property type="entry name" value="Glycosyl_Trfase_fam3_N_dom"/>
</dbReference>
<dbReference type="InterPro" id="IPR036320">
    <property type="entry name" value="Glycosyl_Trfase_fam3_N_dom_sf"/>
</dbReference>
<evidence type="ECO:0000256" key="7">
    <source>
        <dbReference type="ARBA" id="ARBA00052328"/>
    </source>
</evidence>
<feature type="binding site" evidence="9">
    <location>
        <position position="225"/>
    </location>
    <ligand>
        <name>Mg(2+)</name>
        <dbReference type="ChEBI" id="CHEBI:18420"/>
        <label>2</label>
    </ligand>
</feature>
<feature type="binding site" evidence="9">
    <location>
        <position position="120"/>
    </location>
    <ligand>
        <name>5-phospho-alpha-D-ribose 1-diphosphate</name>
        <dbReference type="ChEBI" id="CHEBI:58017"/>
    </ligand>
</feature>
<gene>
    <name evidence="9 12" type="primary">trpD</name>
    <name evidence="12" type="ORF">X929_00275</name>
</gene>
<dbReference type="FunFam" id="3.40.1030.10:FF:000002">
    <property type="entry name" value="Anthranilate phosphoribosyltransferase"/>
    <property type="match status" value="1"/>
</dbReference>
<feature type="binding site" evidence="9">
    <location>
        <position position="92"/>
    </location>
    <ligand>
        <name>Mg(2+)</name>
        <dbReference type="ChEBI" id="CHEBI:18420"/>
        <label>1</label>
    </ligand>
</feature>
<dbReference type="SUPFAM" id="SSF52418">
    <property type="entry name" value="Nucleoside phosphorylase/phosphoribosyltransferase catalytic domain"/>
    <property type="match status" value="1"/>
</dbReference>
<dbReference type="InterPro" id="IPR000312">
    <property type="entry name" value="Glycosyl_Trfase_fam3"/>
</dbReference>
<evidence type="ECO:0000256" key="2">
    <source>
        <dbReference type="ARBA" id="ARBA00022605"/>
    </source>
</evidence>
<keyword evidence="4 9" id="KW-0808">Transferase</keyword>
<keyword evidence="6 9" id="KW-0057">Aromatic amino acid biosynthesis</keyword>
<accession>A0A2K1P6U3</accession>
<dbReference type="PANTHER" id="PTHR43285:SF2">
    <property type="entry name" value="ANTHRANILATE PHOSPHORIBOSYLTRANSFERASE"/>
    <property type="match status" value="1"/>
</dbReference>
<dbReference type="OrthoDB" id="9806430at2"/>
<feature type="binding site" evidence="9">
    <location>
        <position position="88"/>
    </location>
    <ligand>
        <name>5-phospho-alpha-D-ribose 1-diphosphate</name>
        <dbReference type="ChEBI" id="CHEBI:58017"/>
    </ligand>
</feature>
<dbReference type="UniPathway" id="UPA00035">
    <property type="reaction ID" value="UER00041"/>
</dbReference>
<dbReference type="NCBIfam" id="TIGR01245">
    <property type="entry name" value="trpD"/>
    <property type="match status" value="1"/>
</dbReference>
<comment type="similarity">
    <text evidence="9">Belongs to the anthranilate phosphoribosyltransferase family.</text>
</comment>
<sequence length="344" mass="37308">MFNYYLQKVVKGENLDLDEMKQAMAMIMEGKVTHSQLSGFLVALHMKGETVEEITASAKVMKEKAIPIYIESCELMDTCGTGGDAKGTFNISTAVAFILAAAGVAVAKHGNRSVSSKSGSADVLESLGVNISLPPSSVERCLKEINIAFLFAQDFHKATKHAAVPRKELGIRTIFNVLGPLTNPANVKYQLMGIYDPNLVYPIAKVLNNLGVKRAMVVHGAGGIDEFSLSGKNKVAFLNEGKIEKLEISPEDLGLKEFSIQEIQGGSSEENRRIILNIFNGEMGPKRDVVVLNSAAGLYVANKVNSLEEGITYAQEIIDSKKAMAKLEEMVEFTNFLSLQAKTS</sequence>
<dbReference type="Proteomes" id="UP000236434">
    <property type="component" value="Unassembled WGS sequence"/>
</dbReference>
<dbReference type="EMBL" id="AZRL01000002">
    <property type="protein sequence ID" value="PNR98514.1"/>
    <property type="molecule type" value="Genomic_DNA"/>
</dbReference>
<keyword evidence="9" id="KW-0479">Metal-binding</keyword>
<feature type="domain" description="Glycosyl transferase family 3" evidence="10">
    <location>
        <begin position="74"/>
        <end position="323"/>
    </location>
</feature>
<evidence type="ECO:0000259" key="10">
    <source>
        <dbReference type="Pfam" id="PF00591"/>
    </source>
</evidence>
<dbReference type="GO" id="GO:0004048">
    <property type="term" value="F:anthranilate phosphoribosyltransferase activity"/>
    <property type="evidence" value="ECO:0007669"/>
    <property type="project" value="UniProtKB-UniRule"/>
</dbReference>
<dbReference type="AlphaFoldDB" id="A0A2K1P6U3"/>
<evidence type="ECO:0000256" key="4">
    <source>
        <dbReference type="ARBA" id="ARBA00022679"/>
    </source>
</evidence>
<evidence type="ECO:0000256" key="5">
    <source>
        <dbReference type="ARBA" id="ARBA00022822"/>
    </source>
</evidence>
<dbReference type="Pfam" id="PF02885">
    <property type="entry name" value="Glycos_trans_3N"/>
    <property type="match status" value="1"/>
</dbReference>
<feature type="binding site" evidence="9">
    <location>
        <begin position="90"/>
        <end position="93"/>
    </location>
    <ligand>
        <name>5-phospho-alpha-D-ribose 1-diphosphate</name>
        <dbReference type="ChEBI" id="CHEBI:58017"/>
    </ligand>
</feature>
<comment type="catalytic activity">
    <reaction evidence="7 9">
        <text>N-(5-phospho-beta-D-ribosyl)anthranilate + diphosphate = 5-phospho-alpha-D-ribose 1-diphosphate + anthranilate</text>
        <dbReference type="Rhea" id="RHEA:11768"/>
        <dbReference type="ChEBI" id="CHEBI:16567"/>
        <dbReference type="ChEBI" id="CHEBI:18277"/>
        <dbReference type="ChEBI" id="CHEBI:33019"/>
        <dbReference type="ChEBI" id="CHEBI:58017"/>
        <dbReference type="EC" id="2.4.2.18"/>
    </reaction>
</comment>
<dbReference type="Gene3D" id="1.20.970.10">
    <property type="entry name" value="Transferase, Pyrimidine Nucleoside Phosphorylase, Chain C"/>
    <property type="match status" value="1"/>
</dbReference>
<keyword evidence="9" id="KW-0460">Magnesium</keyword>
<comment type="pathway">
    <text evidence="1 9">Amino-acid biosynthesis; L-tryptophan biosynthesis; L-tryptophan from chorismate: step 2/5.</text>
</comment>
<name>A0A2K1P6U3_9BACT</name>
<evidence type="ECO:0000256" key="1">
    <source>
        <dbReference type="ARBA" id="ARBA00004907"/>
    </source>
</evidence>
<dbReference type="GO" id="GO:0000162">
    <property type="term" value="P:L-tryptophan biosynthetic process"/>
    <property type="evidence" value="ECO:0007669"/>
    <property type="project" value="UniProtKB-UniRule"/>
</dbReference>
<evidence type="ECO:0000256" key="9">
    <source>
        <dbReference type="HAMAP-Rule" id="MF_00211"/>
    </source>
</evidence>
<comment type="subunit">
    <text evidence="9">Homodimer.</text>
</comment>
<evidence type="ECO:0000256" key="3">
    <source>
        <dbReference type="ARBA" id="ARBA00022676"/>
    </source>
</evidence>
<feature type="binding site" evidence="9">
    <location>
        <begin position="83"/>
        <end position="84"/>
    </location>
    <ligand>
        <name>5-phospho-alpha-D-ribose 1-diphosphate</name>
        <dbReference type="ChEBI" id="CHEBI:58017"/>
    </ligand>
</feature>